<dbReference type="InterPro" id="IPR019800">
    <property type="entry name" value="Glyco_hydro_3_AS"/>
</dbReference>
<keyword evidence="14" id="KW-1185">Reference proteome</keyword>
<comment type="catalytic activity">
    <reaction evidence="1 10">
        <text>Hydrolysis of terminal, non-reducing beta-D-glucosyl residues with release of beta-D-glucose.</text>
        <dbReference type="EC" id="3.2.1.21"/>
    </reaction>
</comment>
<dbReference type="InterPro" id="IPR001764">
    <property type="entry name" value="Glyco_hydro_3_N"/>
</dbReference>
<dbReference type="UniPathway" id="UPA00696"/>
<evidence type="ECO:0000256" key="4">
    <source>
        <dbReference type="ARBA" id="ARBA00012744"/>
    </source>
</evidence>
<dbReference type="InterPro" id="IPR013783">
    <property type="entry name" value="Ig-like_fold"/>
</dbReference>
<feature type="compositionally biased region" description="Polar residues" evidence="11">
    <location>
        <begin position="14"/>
        <end position="23"/>
    </location>
</feature>
<evidence type="ECO:0000256" key="10">
    <source>
        <dbReference type="RuleBase" id="RU361161"/>
    </source>
</evidence>
<dbReference type="PROSITE" id="PS51820">
    <property type="entry name" value="PA14"/>
    <property type="match status" value="1"/>
</dbReference>
<evidence type="ECO:0000256" key="9">
    <source>
        <dbReference type="ARBA" id="ARBA00023326"/>
    </source>
</evidence>
<dbReference type="SMART" id="SM01217">
    <property type="entry name" value="Fn3_like"/>
    <property type="match status" value="1"/>
</dbReference>
<protein>
    <recommendedName>
        <fullName evidence="4 10">beta-glucosidase</fullName>
        <ecNumber evidence="4 10">3.2.1.21</ecNumber>
    </recommendedName>
</protein>
<dbReference type="InterPro" id="IPR050288">
    <property type="entry name" value="Cellulose_deg_GH3"/>
</dbReference>
<dbReference type="STRING" id="1745343.A0A2J6Q3E2"/>
<evidence type="ECO:0000256" key="5">
    <source>
        <dbReference type="ARBA" id="ARBA00022801"/>
    </source>
</evidence>
<dbReference type="Gene3D" id="3.20.20.300">
    <property type="entry name" value="Glycoside hydrolase, family 3, N-terminal domain"/>
    <property type="match status" value="1"/>
</dbReference>
<sequence length="901" mass="99409">MCDIIPSILPMATRTMSSNSTDSVSDKFAEDSEDRSTADTDTTACSEISPPDSPTSKSLTLTQTDDKRADARELAKSLSLEEQVSLLTAADFWRSKSIPEKGIPAFKTSDGPNGARGAIFKAGTKAALFPCGVSLAATWNKNILFSVGQHLADEAKARSAQVLLAPTVCLHRGPLGGRNFESFSEDPYLTGKLAASYINGLQGKGVAATIKHFVANEQETERFHIDSIIQERPLRELYLRPFEIAIREANPWAVMSAYNLINGVHADMNEHTLKGILRKEWQYDGMVMSDWGGVNSLVESIEAGCDIEMPVGTKWRGAQTLKAVANGEISRQVIEQAVANILYFVERTKGNDLSPEPAEREDDREETRQLIRAAGVEGLTLLKNTGDILPIKQSQEKIAVIGPNANRAIAGGGGSASLNPYYSTLPLESIKTVPGKQVQYAPGCHTYKWLPLAADYCTTAKGERGVALEFWIGDKFEGEPTVQQTRTNTDLFMWDSVPLEVGKVWSCRAKTILTPRTTGLHTMSFSSVGAGRLFVNGKLQVDVWNWIEKGEAMFGDSQQILFDIQLEAGQPIELLAEMTNEVRPLRRQKLEGKTHEYGGVRIGFKEEDKKDYLREAVDAAKASDVAIVIVGLDGEWESEGYDRKTMDLPKDGSQDRLIDAVLEANPRTIVVNQSGSPVTMPWADRVPAIIQGWYQGQEAGNALADVLFGFKNPSGKLPTTFPKRLEDNPTFRNWPGENMKVIYGEGLYIGYRHYESMKIAPLFPFGHGLSYTTFTYGEPTISSKILFEPDRITVTIPITNSGSMEGAEIVQGYIHDEKSRLPRPEKELQAFDKVFLKPGETKNATLTLDKYSVGYYDTEIPAWIAEEGVFNVLIGASSADIRYNSRGQTSFEVKKSFTWIV</sequence>
<dbReference type="Pfam" id="PF01915">
    <property type="entry name" value="Glyco_hydro_3_C"/>
    <property type="match status" value="1"/>
</dbReference>
<keyword evidence="6" id="KW-0325">Glycoprotein</keyword>
<dbReference type="SUPFAM" id="SSF52279">
    <property type="entry name" value="Beta-D-glucan exohydrolase, C-terminal domain"/>
    <property type="match status" value="1"/>
</dbReference>
<dbReference type="SMART" id="SM00758">
    <property type="entry name" value="PA14"/>
    <property type="match status" value="1"/>
</dbReference>
<evidence type="ECO:0000256" key="7">
    <source>
        <dbReference type="ARBA" id="ARBA00023277"/>
    </source>
</evidence>
<comment type="pathway">
    <text evidence="2 10">Glycan metabolism; cellulose degradation.</text>
</comment>
<dbReference type="OrthoDB" id="47059at2759"/>
<dbReference type="FunFam" id="2.60.120.260:FF:000114">
    <property type="entry name" value="Glycoside hydrolase family 3 protein"/>
    <property type="match status" value="1"/>
</dbReference>
<keyword evidence="7 10" id="KW-0119">Carbohydrate metabolism</keyword>
<reference evidence="13 14" key="1">
    <citation type="submission" date="2016-05" db="EMBL/GenBank/DDBJ databases">
        <title>A degradative enzymes factory behind the ericoid mycorrhizal symbiosis.</title>
        <authorList>
            <consortium name="DOE Joint Genome Institute"/>
            <person name="Martino E."/>
            <person name="Morin E."/>
            <person name="Grelet G."/>
            <person name="Kuo A."/>
            <person name="Kohler A."/>
            <person name="Daghino S."/>
            <person name="Barry K."/>
            <person name="Choi C."/>
            <person name="Cichocki N."/>
            <person name="Clum A."/>
            <person name="Copeland A."/>
            <person name="Hainaut M."/>
            <person name="Haridas S."/>
            <person name="Labutti K."/>
            <person name="Lindquist E."/>
            <person name="Lipzen A."/>
            <person name="Khouja H.-R."/>
            <person name="Murat C."/>
            <person name="Ohm R."/>
            <person name="Olson A."/>
            <person name="Spatafora J."/>
            <person name="Veneault-Fourrey C."/>
            <person name="Henrissat B."/>
            <person name="Grigoriev I."/>
            <person name="Martin F."/>
            <person name="Perotto S."/>
        </authorList>
    </citation>
    <scope>NUCLEOTIDE SEQUENCE [LARGE SCALE GENOMIC DNA]</scope>
    <source>
        <strain evidence="13 14">UAMH 7357</strain>
    </source>
</reference>
<evidence type="ECO:0000256" key="2">
    <source>
        <dbReference type="ARBA" id="ARBA00004987"/>
    </source>
</evidence>
<dbReference type="Proteomes" id="UP000235672">
    <property type="component" value="Unassembled WGS sequence"/>
</dbReference>
<evidence type="ECO:0000256" key="3">
    <source>
        <dbReference type="ARBA" id="ARBA00005336"/>
    </source>
</evidence>
<dbReference type="PROSITE" id="PS00775">
    <property type="entry name" value="GLYCOSYL_HYDROL_F3"/>
    <property type="match status" value="1"/>
</dbReference>
<feature type="domain" description="PA14" evidence="12">
    <location>
        <begin position="461"/>
        <end position="621"/>
    </location>
</feature>
<dbReference type="Gene3D" id="2.60.120.260">
    <property type="entry name" value="Galactose-binding domain-like"/>
    <property type="match status" value="1"/>
</dbReference>
<keyword evidence="8 10" id="KW-0326">Glycosidase</keyword>
<proteinExistence type="inferred from homology"/>
<dbReference type="InterPro" id="IPR011658">
    <property type="entry name" value="PA14_dom"/>
</dbReference>
<dbReference type="InterPro" id="IPR037524">
    <property type="entry name" value="PA14/GLEYA"/>
</dbReference>
<keyword evidence="5 10" id="KW-0378">Hydrolase</keyword>
<evidence type="ECO:0000256" key="6">
    <source>
        <dbReference type="ARBA" id="ARBA00023180"/>
    </source>
</evidence>
<keyword evidence="9 10" id="KW-0624">Polysaccharide degradation</keyword>
<dbReference type="Pfam" id="PF00933">
    <property type="entry name" value="Glyco_hydro_3"/>
    <property type="match status" value="1"/>
</dbReference>
<gene>
    <name evidence="13" type="ORF">NA56DRAFT_722040</name>
</gene>
<dbReference type="Pfam" id="PF07691">
    <property type="entry name" value="PA14"/>
    <property type="match status" value="1"/>
</dbReference>
<dbReference type="AlphaFoldDB" id="A0A2J6Q3E2"/>
<dbReference type="EC" id="3.2.1.21" evidence="4 10"/>
<dbReference type="SUPFAM" id="SSF56988">
    <property type="entry name" value="Anthrax protective antigen"/>
    <property type="match status" value="1"/>
</dbReference>
<evidence type="ECO:0000256" key="1">
    <source>
        <dbReference type="ARBA" id="ARBA00000448"/>
    </source>
</evidence>
<evidence type="ECO:0000256" key="8">
    <source>
        <dbReference type="ARBA" id="ARBA00023295"/>
    </source>
</evidence>
<dbReference type="FunFam" id="2.60.40.10:FF:000495">
    <property type="entry name" value="Periplasmic beta-glucosidase"/>
    <property type="match status" value="1"/>
</dbReference>
<evidence type="ECO:0000313" key="13">
    <source>
        <dbReference type="EMBL" id="PMD20807.1"/>
    </source>
</evidence>
<dbReference type="GO" id="GO:0030245">
    <property type="term" value="P:cellulose catabolic process"/>
    <property type="evidence" value="ECO:0007669"/>
    <property type="project" value="UniProtKB-UniPathway"/>
</dbReference>
<dbReference type="GO" id="GO:0008422">
    <property type="term" value="F:beta-glucosidase activity"/>
    <property type="evidence" value="ECO:0007669"/>
    <property type="project" value="UniProtKB-EC"/>
</dbReference>
<evidence type="ECO:0000259" key="12">
    <source>
        <dbReference type="PROSITE" id="PS51820"/>
    </source>
</evidence>
<dbReference type="InterPro" id="IPR036881">
    <property type="entry name" value="Glyco_hydro_3_C_sf"/>
</dbReference>
<accession>A0A2J6Q3E2</accession>
<dbReference type="InterPro" id="IPR002772">
    <property type="entry name" value="Glyco_hydro_3_C"/>
</dbReference>
<dbReference type="InterPro" id="IPR036962">
    <property type="entry name" value="Glyco_hydro_3_N_sf"/>
</dbReference>
<dbReference type="InterPro" id="IPR017853">
    <property type="entry name" value="GH"/>
</dbReference>
<feature type="region of interest" description="Disordered" evidence="11">
    <location>
        <begin position="13"/>
        <end position="66"/>
    </location>
</feature>
<dbReference type="EMBL" id="KZ613483">
    <property type="protein sequence ID" value="PMD20807.1"/>
    <property type="molecule type" value="Genomic_DNA"/>
</dbReference>
<feature type="compositionally biased region" description="Polar residues" evidence="11">
    <location>
        <begin position="54"/>
        <end position="63"/>
    </location>
</feature>
<dbReference type="SUPFAM" id="SSF51445">
    <property type="entry name" value="(Trans)glycosidases"/>
    <property type="match status" value="1"/>
</dbReference>
<dbReference type="PANTHER" id="PTHR42715:SF3">
    <property type="entry name" value="BETA-GLUCOSIDASE B-RELATED"/>
    <property type="match status" value="1"/>
</dbReference>
<evidence type="ECO:0000256" key="11">
    <source>
        <dbReference type="SAM" id="MobiDB-lite"/>
    </source>
</evidence>
<dbReference type="PANTHER" id="PTHR42715">
    <property type="entry name" value="BETA-GLUCOSIDASE"/>
    <property type="match status" value="1"/>
</dbReference>
<name>A0A2J6Q3E2_9HELO</name>
<comment type="similarity">
    <text evidence="3 10">Belongs to the glycosyl hydrolase 3 family.</text>
</comment>
<dbReference type="Gene3D" id="3.40.50.1700">
    <property type="entry name" value="Glycoside hydrolase family 3 C-terminal domain"/>
    <property type="match status" value="1"/>
</dbReference>
<dbReference type="InterPro" id="IPR026891">
    <property type="entry name" value="Fn3-like"/>
</dbReference>
<dbReference type="Pfam" id="PF14310">
    <property type="entry name" value="Fn3-like"/>
    <property type="match status" value="1"/>
</dbReference>
<feature type="compositionally biased region" description="Basic and acidic residues" evidence="11">
    <location>
        <begin position="24"/>
        <end position="38"/>
    </location>
</feature>
<dbReference type="PRINTS" id="PR00133">
    <property type="entry name" value="GLHYDRLASE3"/>
</dbReference>
<evidence type="ECO:0000313" key="14">
    <source>
        <dbReference type="Proteomes" id="UP000235672"/>
    </source>
</evidence>
<organism evidence="13 14">
    <name type="scientific">Hyaloscypha hepaticicola</name>
    <dbReference type="NCBI Taxonomy" id="2082293"/>
    <lineage>
        <taxon>Eukaryota</taxon>
        <taxon>Fungi</taxon>
        <taxon>Dikarya</taxon>
        <taxon>Ascomycota</taxon>
        <taxon>Pezizomycotina</taxon>
        <taxon>Leotiomycetes</taxon>
        <taxon>Helotiales</taxon>
        <taxon>Hyaloscyphaceae</taxon>
        <taxon>Hyaloscypha</taxon>
    </lineage>
</organism>
<dbReference type="Gene3D" id="2.60.40.10">
    <property type="entry name" value="Immunoglobulins"/>
    <property type="match status" value="1"/>
</dbReference>